<keyword evidence="3" id="KW-0067">ATP-binding</keyword>
<dbReference type="Pfam" id="PF00005">
    <property type="entry name" value="ABC_tran"/>
    <property type="match status" value="1"/>
</dbReference>
<evidence type="ECO:0000256" key="1">
    <source>
        <dbReference type="ARBA" id="ARBA00006216"/>
    </source>
</evidence>
<protein>
    <submittedName>
        <fullName evidence="5">Fe-S cluster assembly ATPase SufC</fullName>
    </submittedName>
</protein>
<gene>
    <name evidence="5" type="primary">sufC</name>
    <name evidence="5" type="ORF">COW88_03325</name>
</gene>
<dbReference type="InterPro" id="IPR027417">
    <property type="entry name" value="P-loop_NTPase"/>
</dbReference>
<dbReference type="NCBIfam" id="TIGR01978">
    <property type="entry name" value="sufC"/>
    <property type="match status" value="1"/>
</dbReference>
<dbReference type="SUPFAM" id="SSF52540">
    <property type="entry name" value="P-loop containing nucleoside triphosphate hydrolases"/>
    <property type="match status" value="1"/>
</dbReference>
<evidence type="ECO:0000313" key="6">
    <source>
        <dbReference type="Proteomes" id="UP000230638"/>
    </source>
</evidence>
<dbReference type="AlphaFoldDB" id="A0A2H0CSZ3"/>
<evidence type="ECO:0000256" key="2">
    <source>
        <dbReference type="ARBA" id="ARBA00022741"/>
    </source>
</evidence>
<dbReference type="Gene3D" id="3.40.50.300">
    <property type="entry name" value="P-loop containing nucleotide triphosphate hydrolases"/>
    <property type="match status" value="1"/>
</dbReference>
<reference evidence="5 6" key="1">
    <citation type="submission" date="2017-09" db="EMBL/GenBank/DDBJ databases">
        <title>Depth-based differentiation of microbial function through sediment-hosted aquifers and enrichment of novel symbionts in the deep terrestrial subsurface.</title>
        <authorList>
            <person name="Probst A.J."/>
            <person name="Ladd B."/>
            <person name="Jarett J.K."/>
            <person name="Geller-Mcgrath D.E."/>
            <person name="Sieber C.M."/>
            <person name="Emerson J.B."/>
            <person name="Anantharaman K."/>
            <person name="Thomas B.C."/>
            <person name="Malmstrom R."/>
            <person name="Stieglmeier M."/>
            <person name="Klingl A."/>
            <person name="Woyke T."/>
            <person name="Ryan C.M."/>
            <person name="Banfield J.F."/>
        </authorList>
    </citation>
    <scope>NUCLEOTIDE SEQUENCE [LARGE SCALE GENOMIC DNA]</scope>
    <source>
        <strain evidence="5">CG22_combo_CG10-13_8_21_14_all_47_15</strain>
    </source>
</reference>
<comment type="similarity">
    <text evidence="1">Belongs to the ABC transporter superfamily. Ycf16 family.</text>
</comment>
<dbReference type="GO" id="GO:0005524">
    <property type="term" value="F:ATP binding"/>
    <property type="evidence" value="ECO:0007669"/>
    <property type="project" value="UniProtKB-KW"/>
</dbReference>
<dbReference type="Proteomes" id="UP000230638">
    <property type="component" value="Unassembled WGS sequence"/>
</dbReference>
<sequence length="245" mass="26618">MSLIFDTISIAREGRSIVRDVSFAIPRGELHILMGQNGSGKSTLLNGSMGYPSHTISRGKILLDGEDVTGFPTEEKAKKGLFLSPQNPPAIPGVPLASFLYKASSALHGTAESALDFYARAESIAEQFGLDAMLLKRPVHEGLSGGEKKHAELIQLAILEPKFAMLDEIDSGLDRDSLRLVFKTIDAFRKRGMGFLVVTHYDTILDISAPDAVHVMYGGKIVRSGGTDLAREIKEQGYTQLVCKK</sequence>
<name>A0A2H0CSZ3_9BACT</name>
<comment type="caution">
    <text evidence="5">The sequence shown here is derived from an EMBL/GenBank/DDBJ whole genome shotgun (WGS) entry which is preliminary data.</text>
</comment>
<dbReference type="PANTHER" id="PTHR43204:SF1">
    <property type="entry name" value="ABC TRANSPORTER I FAMILY MEMBER 6, CHLOROPLASTIC"/>
    <property type="match status" value="1"/>
</dbReference>
<dbReference type="GO" id="GO:0016887">
    <property type="term" value="F:ATP hydrolysis activity"/>
    <property type="evidence" value="ECO:0007669"/>
    <property type="project" value="InterPro"/>
</dbReference>
<evidence type="ECO:0000259" key="4">
    <source>
        <dbReference type="PROSITE" id="PS50893"/>
    </source>
</evidence>
<dbReference type="InterPro" id="IPR003439">
    <property type="entry name" value="ABC_transporter-like_ATP-bd"/>
</dbReference>
<evidence type="ECO:0000256" key="3">
    <source>
        <dbReference type="ARBA" id="ARBA00022840"/>
    </source>
</evidence>
<dbReference type="CDD" id="cd03217">
    <property type="entry name" value="ABC_FeS_Assembly"/>
    <property type="match status" value="1"/>
</dbReference>
<dbReference type="EMBL" id="PCTL01000033">
    <property type="protein sequence ID" value="PIP73007.1"/>
    <property type="molecule type" value="Genomic_DNA"/>
</dbReference>
<dbReference type="PROSITE" id="PS50893">
    <property type="entry name" value="ABC_TRANSPORTER_2"/>
    <property type="match status" value="1"/>
</dbReference>
<accession>A0A2H0CSZ3</accession>
<feature type="domain" description="ABC transporter" evidence="4">
    <location>
        <begin position="3"/>
        <end position="243"/>
    </location>
</feature>
<dbReference type="InterPro" id="IPR010230">
    <property type="entry name" value="FeS-cluster_ATPase_SufC"/>
</dbReference>
<dbReference type="PANTHER" id="PTHR43204">
    <property type="entry name" value="ABC TRANSPORTER I FAMILY MEMBER 6, CHLOROPLASTIC"/>
    <property type="match status" value="1"/>
</dbReference>
<keyword evidence="2" id="KW-0547">Nucleotide-binding</keyword>
<evidence type="ECO:0000313" key="5">
    <source>
        <dbReference type="EMBL" id="PIP73007.1"/>
    </source>
</evidence>
<organism evidence="5 6">
    <name type="scientific">Candidatus Lloydbacteria bacterium CG22_combo_CG10-13_8_21_14_all_47_15</name>
    <dbReference type="NCBI Taxonomy" id="1974635"/>
    <lineage>
        <taxon>Bacteria</taxon>
        <taxon>Candidatus Lloydiibacteriota</taxon>
    </lineage>
</organism>
<proteinExistence type="inferred from homology"/>